<gene>
    <name evidence="9" type="ORF">SAMN05216366_12839</name>
</gene>
<reference evidence="9 10" key="1">
    <citation type="submission" date="2016-10" db="EMBL/GenBank/DDBJ databases">
        <authorList>
            <person name="de Groot N.N."/>
        </authorList>
    </citation>
    <scope>NUCLEOTIDE SEQUENCE [LARGE SCALE GENOMIC DNA]</scope>
    <source>
        <strain evidence="9 10">S137</strain>
    </source>
</reference>
<dbReference type="OrthoDB" id="9806285at2"/>
<dbReference type="EMBL" id="FNJQ01000028">
    <property type="protein sequence ID" value="SDP60947.1"/>
    <property type="molecule type" value="Genomic_DNA"/>
</dbReference>
<evidence type="ECO:0000313" key="10">
    <source>
        <dbReference type="Proteomes" id="UP000182412"/>
    </source>
</evidence>
<keyword evidence="4" id="KW-1003">Cell membrane</keyword>
<proteinExistence type="inferred from homology"/>
<dbReference type="PANTHER" id="PTHR43297:SF2">
    <property type="entry name" value="DIPEPTIDE TRANSPORT ATP-BINDING PROTEIN DPPD"/>
    <property type="match status" value="1"/>
</dbReference>
<evidence type="ECO:0000256" key="5">
    <source>
        <dbReference type="ARBA" id="ARBA00022741"/>
    </source>
</evidence>
<keyword evidence="7" id="KW-0472">Membrane</keyword>
<dbReference type="PANTHER" id="PTHR43297">
    <property type="entry name" value="OLIGOPEPTIDE TRANSPORT ATP-BINDING PROTEIN APPD"/>
    <property type="match status" value="1"/>
</dbReference>
<evidence type="ECO:0000256" key="2">
    <source>
        <dbReference type="ARBA" id="ARBA00005417"/>
    </source>
</evidence>
<dbReference type="RefSeq" id="WP_014423935.1">
    <property type="nucleotide sequence ID" value="NZ_FNJQ01000028.1"/>
</dbReference>
<keyword evidence="3" id="KW-0813">Transport</keyword>
<name>A0A1H0U3U3_SELRU</name>
<evidence type="ECO:0000256" key="7">
    <source>
        <dbReference type="ARBA" id="ARBA00023136"/>
    </source>
</evidence>
<dbReference type="GO" id="GO:0005886">
    <property type="term" value="C:plasma membrane"/>
    <property type="evidence" value="ECO:0007669"/>
    <property type="project" value="UniProtKB-SubCell"/>
</dbReference>
<dbReference type="GO" id="GO:0016887">
    <property type="term" value="F:ATP hydrolysis activity"/>
    <property type="evidence" value="ECO:0007669"/>
    <property type="project" value="InterPro"/>
</dbReference>
<dbReference type="InterPro" id="IPR013563">
    <property type="entry name" value="Oligopep_ABC_C"/>
</dbReference>
<evidence type="ECO:0000256" key="6">
    <source>
        <dbReference type="ARBA" id="ARBA00022840"/>
    </source>
</evidence>
<dbReference type="SUPFAM" id="SSF52540">
    <property type="entry name" value="P-loop containing nucleoside triphosphate hydrolases"/>
    <property type="match status" value="1"/>
</dbReference>
<dbReference type="PROSITE" id="PS50893">
    <property type="entry name" value="ABC_TRANSPORTER_2"/>
    <property type="match status" value="1"/>
</dbReference>
<evidence type="ECO:0000256" key="3">
    <source>
        <dbReference type="ARBA" id="ARBA00022448"/>
    </source>
</evidence>
<dbReference type="PROSITE" id="PS00211">
    <property type="entry name" value="ABC_TRANSPORTER_1"/>
    <property type="match status" value="1"/>
</dbReference>
<sequence length="262" mass="28166">MLLNVKELAIDYQGKNTVANVNFDLSAGEIMAIVGESGSGKTSVIRAILGCLSGTGQVSAGEINFNGRDIAHLSNKEWLAIRGKDMAMIFQDSGNMLNPVQTIGRQFVEYIQLHSKLSHSEAVKKACGLLARMNLPDPARVMDSYAFELSGGMRQRVGIAMALTFSPQLLLADEPTSALDVTTQAQIVDELMQVVHEAGSAMIIVTHNIGVAAHMADKIMVMAGGKVVEYGKTDEIIKNPQAEYTRTLLGSVPEIGGQRYVS</sequence>
<evidence type="ECO:0000313" key="9">
    <source>
        <dbReference type="EMBL" id="SDP60947.1"/>
    </source>
</evidence>
<dbReference type="Pfam" id="PF08352">
    <property type="entry name" value="oligo_HPY"/>
    <property type="match status" value="1"/>
</dbReference>
<accession>A0A1H0U3U3</accession>
<dbReference type="InterPro" id="IPR003593">
    <property type="entry name" value="AAA+_ATPase"/>
</dbReference>
<dbReference type="OMA" id="VNPRMTA"/>
<dbReference type="Proteomes" id="UP000182412">
    <property type="component" value="Unassembled WGS sequence"/>
</dbReference>
<comment type="subcellular location">
    <subcellularLocation>
        <location evidence="1">Cell membrane</location>
        <topology evidence="1">Peripheral membrane protein</topology>
    </subcellularLocation>
</comment>
<keyword evidence="6 9" id="KW-0067">ATP-binding</keyword>
<dbReference type="InterPro" id="IPR003439">
    <property type="entry name" value="ABC_transporter-like_ATP-bd"/>
</dbReference>
<dbReference type="Pfam" id="PF00005">
    <property type="entry name" value="ABC_tran"/>
    <property type="match status" value="1"/>
</dbReference>
<keyword evidence="5" id="KW-0547">Nucleotide-binding</keyword>
<dbReference type="AlphaFoldDB" id="A0A1H0U3U3"/>
<evidence type="ECO:0000259" key="8">
    <source>
        <dbReference type="PROSITE" id="PS50893"/>
    </source>
</evidence>
<feature type="domain" description="ABC transporter" evidence="8">
    <location>
        <begin position="3"/>
        <end position="249"/>
    </location>
</feature>
<dbReference type="SMART" id="SM00382">
    <property type="entry name" value="AAA"/>
    <property type="match status" value="1"/>
</dbReference>
<dbReference type="GO" id="GO:0015833">
    <property type="term" value="P:peptide transport"/>
    <property type="evidence" value="ECO:0007669"/>
    <property type="project" value="InterPro"/>
</dbReference>
<evidence type="ECO:0000256" key="4">
    <source>
        <dbReference type="ARBA" id="ARBA00022475"/>
    </source>
</evidence>
<protein>
    <submittedName>
        <fullName evidence="9">Peptide/nickel transport system ATP-binding protein</fullName>
    </submittedName>
</protein>
<dbReference type="Gene3D" id="3.40.50.300">
    <property type="entry name" value="P-loop containing nucleotide triphosphate hydrolases"/>
    <property type="match status" value="1"/>
</dbReference>
<dbReference type="InterPro" id="IPR017871">
    <property type="entry name" value="ABC_transporter-like_CS"/>
</dbReference>
<dbReference type="InterPro" id="IPR027417">
    <property type="entry name" value="P-loop_NTPase"/>
</dbReference>
<dbReference type="InterPro" id="IPR050388">
    <property type="entry name" value="ABC_Ni/Peptide_Import"/>
</dbReference>
<comment type="similarity">
    <text evidence="2">Belongs to the ABC transporter superfamily.</text>
</comment>
<dbReference type="CDD" id="cd03257">
    <property type="entry name" value="ABC_NikE_OppD_transporters"/>
    <property type="match status" value="1"/>
</dbReference>
<dbReference type="GO" id="GO:0005524">
    <property type="term" value="F:ATP binding"/>
    <property type="evidence" value="ECO:0007669"/>
    <property type="project" value="UniProtKB-KW"/>
</dbReference>
<evidence type="ECO:0000256" key="1">
    <source>
        <dbReference type="ARBA" id="ARBA00004202"/>
    </source>
</evidence>
<organism evidence="9 10">
    <name type="scientific">Selenomonas ruminantium</name>
    <dbReference type="NCBI Taxonomy" id="971"/>
    <lineage>
        <taxon>Bacteria</taxon>
        <taxon>Bacillati</taxon>
        <taxon>Bacillota</taxon>
        <taxon>Negativicutes</taxon>
        <taxon>Selenomonadales</taxon>
        <taxon>Selenomonadaceae</taxon>
        <taxon>Selenomonas</taxon>
    </lineage>
</organism>